<dbReference type="KEGG" id="lrs:PX52LOC_03234"/>
<evidence type="ECO:0000313" key="4">
    <source>
        <dbReference type="Proteomes" id="UP000324974"/>
    </source>
</evidence>
<dbReference type="EMBL" id="CP042425">
    <property type="protein sequence ID" value="QEL16293.1"/>
    <property type="molecule type" value="Genomic_DNA"/>
</dbReference>
<gene>
    <name evidence="3" type="ORF">PX52LOC_03234</name>
</gene>
<dbReference type="Proteomes" id="UP000324974">
    <property type="component" value="Chromosome"/>
</dbReference>
<proteinExistence type="predicted"/>
<evidence type="ECO:0000256" key="1">
    <source>
        <dbReference type="ARBA" id="ARBA00004613"/>
    </source>
</evidence>
<dbReference type="GO" id="GO:0005576">
    <property type="term" value="C:extracellular region"/>
    <property type="evidence" value="ECO:0007669"/>
    <property type="project" value="UniProtKB-SubCell"/>
</dbReference>
<organism evidence="3 4">
    <name type="scientific">Limnoglobus roseus</name>
    <dbReference type="NCBI Taxonomy" id="2598579"/>
    <lineage>
        <taxon>Bacteria</taxon>
        <taxon>Pseudomonadati</taxon>
        <taxon>Planctomycetota</taxon>
        <taxon>Planctomycetia</taxon>
        <taxon>Gemmatales</taxon>
        <taxon>Gemmataceae</taxon>
        <taxon>Limnoglobus</taxon>
    </lineage>
</organism>
<keyword evidence="4" id="KW-1185">Reference proteome</keyword>
<dbReference type="PRINTS" id="PR00313">
    <property type="entry name" value="CABNDNGRPT"/>
</dbReference>
<protein>
    <submittedName>
        <fullName evidence="3">Calcium-binding repeat protein</fullName>
    </submittedName>
</protein>
<dbReference type="Pfam" id="PF00353">
    <property type="entry name" value="HemolysinCabind"/>
    <property type="match status" value="14"/>
</dbReference>
<reference evidence="4" key="1">
    <citation type="submission" date="2019-08" db="EMBL/GenBank/DDBJ databases">
        <title>Limnoglobus roseus gen. nov., sp. nov., a novel freshwater planctomycete with a giant genome from the family Gemmataceae.</title>
        <authorList>
            <person name="Kulichevskaya I.S."/>
            <person name="Naumoff D.G."/>
            <person name="Miroshnikov K."/>
            <person name="Ivanova A."/>
            <person name="Philippov D.A."/>
            <person name="Hakobyan A."/>
            <person name="Rijpstra I.C."/>
            <person name="Sinninghe Damste J.S."/>
            <person name="Liesack W."/>
            <person name="Dedysh S.N."/>
        </authorList>
    </citation>
    <scope>NUCLEOTIDE SEQUENCE [LARGE SCALE GENOMIC DNA]</scope>
    <source>
        <strain evidence="4">PX52</strain>
    </source>
</reference>
<sequence>MARPAPFGVPSMFSIMTNWMKSNSKSRKARRAAPRVTLSLSALEAREVPAVLHADLVNAFNAGTDVARTAANAAGVVSTFASDVPVLKEDVASVAKLADQFTAAFAKLNEAAATAGSAIAGVDAEFQNLAKQIQDTVPGSTVTRFSLTPDAGGDLVRIKYHFEKAIDPQSFSAGGDKNGFSFFDDAVNGKIQGSLSSDKSTFVVDVDYGVDLVNGVPTFYVAEGSKLALNKLHIAGDAKGELAIRSLASVSVSGKLDANVQGNVSLVDNKDGTADKRVRVSALASSAVGDLTGTSVTLGTAASPITFSAKVPVFGTITWTGQFAGSFTGTNFSVDTANTKLNAPDPVQVLKQAVTGVIGSFAGDNLPLLSGGLKSVLSGNLPDLGSINILHELGLDTGSLSFNANATSVNNATGANPDVILTAIKNALPAGFELLPGKTLTFDNAKAAVDDLINGKYVDLVRYTISGERNPLQASQTLPPVTFPILPPALTATISLGLEEKAGVKYFVGVGFDTTGLYIDPRTNLSLSGSIQLTAEATAKLFGIAGVGISIGAGASLDGGVKFNDPDPTDGKIYLDEVFDPNKSVADNLANSMTFFADANLSGSVRLKLAIPFLPDITLAEKEYRGQKLFSTASDKTVQSTTGQASFRKLALVPTQILNVDSLINANGVLAINAAADANGANVQLSQENGNVKVIWFGRGVGTATKAVTKVVFTGTGLADRLESSDTFSIPIQATGGDGNDQFTGGAAADILDGGNGSDILIGNAGNDTLKAGAGFNTVRGGDGNDIITAGDDGNALFGNDGADNITTGAGSDQIDGGADNDIINAGNGANVVFGGDGNDKITAGVGKDVLDGGLGNDTIDAGDGDDLLIGGDGADTLRAGVGNDRLVGDAGADRLEGGAGNDVLRGGADNDTLIGNAGDDILAGGTGLDTEFGDDTAMLGAESGRDSFEIDFNDADSLNDVLRGGPERDVITISGGVDAVTNAEKADDILIAPTATAGVFSAGRRGVGSTAARQTVFFKLTTDIENVIVRAGDGNDRIEVAESMTTGLSVDGGLGDDTILGGGGNDLLYGNAGNDTIDGRGGNDTIYGDGDNGAAPIPIVTVAAANEGNDTLQGGAGNDAIYGNGGQDRIDGGLLRDFVYGGKGNDILLNTGDGFGDEMDGGEDDDVIVGGAGADLIRGGDGSDTVLGGDGGDDIDGGEGADTLVGETGRDVISGGGGNDTLKAFLDNSLRATLGAIYQLVLPALTAPATQAEASTLSAPLETERTQFTNLKIQVEAQQAALPPDQQATLQPQLTLISNHLNDLDSRIQDLRLYATNLTDTLRGDAGNDTLVGSPYNDSLNGGADADTLQQSDLGQFGGDLFNGDTGDDVFVILGTALADAITLESPSDGIVNVFGNGGVLLGSFGSANQAAFLGIENVRIDAGDGDDTISLSGLGNRVPVTGSIQVTGGNGNDTINAAGYNGPTVLNGGNGSDVITGGLVDDLLFGGDGADTLDGGTGNDTIYGDNPVTQILDKFGRIVIPGSTGGIGNDTIRGGAGNDTIYAGAGDDTVDADPSLGNPGSGNDVIYGGDGNDTITAGFGSDYVDGEAGNDLIRGDTFLTAAGAATDPDGDTLIGGLGADTLYGSGGSDLLIGNALSGANDGSVDILDGGVGADTARVSYIGPKETLIGIETLDVARAATTAVLVRNDFSIVAVELGGNVYVGGVLSADHATDVQQSPDGKVLYIQTTADSLVGFTASGKRTVMMTNIDSFTVQPDGRVKVVQTKIIKSEAVTVTTTLNALAQ</sequence>
<dbReference type="Gene3D" id="2.150.10.10">
    <property type="entry name" value="Serralysin-like metalloprotease, C-terminal"/>
    <property type="match status" value="10"/>
</dbReference>
<name>A0A5C1ADJ4_9BACT</name>
<dbReference type="OrthoDB" id="280194at2"/>
<dbReference type="InterPro" id="IPR011049">
    <property type="entry name" value="Serralysin-like_metalloprot_C"/>
</dbReference>
<evidence type="ECO:0000313" key="3">
    <source>
        <dbReference type="EMBL" id="QEL16293.1"/>
    </source>
</evidence>
<keyword evidence="2" id="KW-0964">Secreted</keyword>
<dbReference type="InterPro" id="IPR001343">
    <property type="entry name" value="Hemolysn_Ca-bd"/>
</dbReference>
<dbReference type="GO" id="GO:0005509">
    <property type="term" value="F:calcium ion binding"/>
    <property type="evidence" value="ECO:0007669"/>
    <property type="project" value="InterPro"/>
</dbReference>
<dbReference type="PROSITE" id="PS00330">
    <property type="entry name" value="HEMOLYSIN_CALCIUM"/>
    <property type="match status" value="5"/>
</dbReference>
<dbReference type="InterPro" id="IPR018511">
    <property type="entry name" value="Hemolysin-typ_Ca-bd_CS"/>
</dbReference>
<dbReference type="PANTHER" id="PTHR38340:SF1">
    <property type="entry name" value="S-LAYER PROTEIN"/>
    <property type="match status" value="1"/>
</dbReference>
<comment type="subcellular location">
    <subcellularLocation>
        <location evidence="1">Secreted</location>
    </subcellularLocation>
</comment>
<dbReference type="InterPro" id="IPR050557">
    <property type="entry name" value="RTX_toxin/Mannuronan_C5-epim"/>
</dbReference>
<evidence type="ECO:0000256" key="2">
    <source>
        <dbReference type="ARBA" id="ARBA00022525"/>
    </source>
</evidence>
<dbReference type="PANTHER" id="PTHR38340">
    <property type="entry name" value="S-LAYER PROTEIN"/>
    <property type="match status" value="1"/>
</dbReference>
<accession>A0A5C1ADJ4</accession>
<dbReference type="SUPFAM" id="SSF51120">
    <property type="entry name" value="beta-Roll"/>
    <property type="match status" value="7"/>
</dbReference>